<proteinExistence type="predicted"/>
<name>A0ABX1W6J4_9SPHI</name>
<dbReference type="RefSeq" id="WP_175269674.1">
    <property type="nucleotide sequence ID" value="NZ_JABFCR010000026.1"/>
</dbReference>
<comment type="caution">
    <text evidence="2">The sequence shown here is derived from an EMBL/GenBank/DDBJ whole genome shotgun (WGS) entry which is preliminary data.</text>
</comment>
<dbReference type="SUPFAM" id="SSF88713">
    <property type="entry name" value="Glycoside hydrolase/deacetylase"/>
    <property type="match status" value="1"/>
</dbReference>
<gene>
    <name evidence="2" type="ORF">HK413_07160</name>
</gene>
<evidence type="ECO:0000313" key="3">
    <source>
        <dbReference type="Proteomes" id="UP000566071"/>
    </source>
</evidence>
<protein>
    <submittedName>
        <fullName evidence="2">Polysaccharide deacetylase family protein</fullName>
    </submittedName>
</protein>
<keyword evidence="3" id="KW-1185">Reference proteome</keyword>
<dbReference type="Gene3D" id="3.20.20.370">
    <property type="entry name" value="Glycoside hydrolase/deacetylase"/>
    <property type="match status" value="1"/>
</dbReference>
<dbReference type="InterPro" id="IPR002509">
    <property type="entry name" value="NODB_dom"/>
</dbReference>
<dbReference type="Pfam" id="PF01522">
    <property type="entry name" value="Polysacc_deac_1"/>
    <property type="match status" value="1"/>
</dbReference>
<accession>A0ABX1W6J4</accession>
<sequence length="71" mass="8337">MMQLLYPLAPFKTKEQHTDYWLQMTTEQIKELAASPYATIGAHGYYHNDLAQISPEDAFKEMLQVKQYRRG</sequence>
<feature type="domain" description="NodB homology" evidence="1">
    <location>
        <begin position="21"/>
        <end position="67"/>
    </location>
</feature>
<dbReference type="Proteomes" id="UP000566071">
    <property type="component" value="Unassembled WGS sequence"/>
</dbReference>
<dbReference type="EMBL" id="JABFCR010000026">
    <property type="protein sequence ID" value="NNU33990.1"/>
    <property type="molecule type" value="Genomic_DNA"/>
</dbReference>
<evidence type="ECO:0000313" key="2">
    <source>
        <dbReference type="EMBL" id="NNU33990.1"/>
    </source>
</evidence>
<evidence type="ECO:0000259" key="1">
    <source>
        <dbReference type="Pfam" id="PF01522"/>
    </source>
</evidence>
<reference evidence="2 3" key="1">
    <citation type="submission" date="2020-05" db="EMBL/GenBank/DDBJ databases">
        <authorList>
            <person name="Khan S.A."/>
            <person name="Jeon C.O."/>
            <person name="Chun B.H."/>
        </authorList>
    </citation>
    <scope>NUCLEOTIDE SEQUENCE [LARGE SCALE GENOMIC DNA]</scope>
    <source>
        <strain evidence="2 3">S1162</strain>
    </source>
</reference>
<organism evidence="2 3">
    <name type="scientific">Mucilaginibacter humi</name>
    <dbReference type="NCBI Taxonomy" id="2732510"/>
    <lineage>
        <taxon>Bacteria</taxon>
        <taxon>Pseudomonadati</taxon>
        <taxon>Bacteroidota</taxon>
        <taxon>Sphingobacteriia</taxon>
        <taxon>Sphingobacteriales</taxon>
        <taxon>Sphingobacteriaceae</taxon>
        <taxon>Mucilaginibacter</taxon>
    </lineage>
</organism>
<dbReference type="InterPro" id="IPR011330">
    <property type="entry name" value="Glyco_hydro/deAcase_b/a-brl"/>
</dbReference>